<evidence type="ECO:0000256" key="1">
    <source>
        <dbReference type="SAM" id="MobiDB-lite"/>
    </source>
</evidence>
<keyword evidence="3" id="KW-1185">Reference proteome</keyword>
<evidence type="ECO:0000313" key="2">
    <source>
        <dbReference type="EMBL" id="CUG93894.1"/>
    </source>
</evidence>
<evidence type="ECO:0000313" key="3">
    <source>
        <dbReference type="Proteomes" id="UP000051952"/>
    </source>
</evidence>
<feature type="region of interest" description="Disordered" evidence="1">
    <location>
        <begin position="307"/>
        <end position="348"/>
    </location>
</feature>
<gene>
    <name evidence="2" type="ORF">BSAL_45465</name>
</gene>
<name>A0A0S4JQU8_BODSA</name>
<sequence>DGLQTSKMWATATAEQQHSRLMRQKQQLKAFVGAALARHVLTQLHPGAALVAQQMLRRNASSNNNSSNKVGQQLYSPVLTGEASVGFLGDSFRLSPERTREDGFPYHQRNGRLQQHSKAMSRVVDEYEQRLSQAREVQSQWKRATSGHRGVRSPTDRVLSPNPVDEVKLHSVCSRNHDLGREKSSHPAEIPYEYRDTVLSRVTSAGRHQRNLPDADRCDVHPQRLEELVQLRWDDDHLRRSHGVPATYQHWRDTTFTTVPVSPTSNQSTASGRQEFPRPPPPELPRALLPPHRLTRQAETLARQLELLPRPVGSALSRTSNNGPRCSSARTVSQGSQQRYNPEMVRRQ</sequence>
<feature type="compositionally biased region" description="Polar residues" evidence="1">
    <location>
        <begin position="316"/>
        <end position="340"/>
    </location>
</feature>
<proteinExistence type="predicted"/>
<dbReference type="Proteomes" id="UP000051952">
    <property type="component" value="Unassembled WGS sequence"/>
</dbReference>
<organism evidence="2 3">
    <name type="scientific">Bodo saltans</name>
    <name type="common">Flagellated protozoan</name>
    <dbReference type="NCBI Taxonomy" id="75058"/>
    <lineage>
        <taxon>Eukaryota</taxon>
        <taxon>Discoba</taxon>
        <taxon>Euglenozoa</taxon>
        <taxon>Kinetoplastea</taxon>
        <taxon>Metakinetoplastina</taxon>
        <taxon>Eubodonida</taxon>
        <taxon>Bodonidae</taxon>
        <taxon>Bodo</taxon>
    </lineage>
</organism>
<feature type="non-terminal residue" evidence="2">
    <location>
        <position position="348"/>
    </location>
</feature>
<feature type="compositionally biased region" description="Low complexity" evidence="1">
    <location>
        <begin position="255"/>
        <end position="265"/>
    </location>
</feature>
<reference evidence="3" key="1">
    <citation type="submission" date="2015-09" db="EMBL/GenBank/DDBJ databases">
        <authorList>
            <consortium name="Pathogen Informatics"/>
        </authorList>
    </citation>
    <scope>NUCLEOTIDE SEQUENCE [LARGE SCALE GENOMIC DNA]</scope>
    <source>
        <strain evidence="3">Lake Konstanz</strain>
    </source>
</reference>
<feature type="non-terminal residue" evidence="2">
    <location>
        <position position="1"/>
    </location>
</feature>
<feature type="region of interest" description="Disordered" evidence="1">
    <location>
        <begin position="143"/>
        <end position="162"/>
    </location>
</feature>
<dbReference type="VEuPathDB" id="TriTrypDB:BSAL_45465"/>
<feature type="region of interest" description="Disordered" evidence="1">
    <location>
        <begin position="255"/>
        <end position="288"/>
    </location>
</feature>
<accession>A0A0S4JQU8</accession>
<dbReference type="EMBL" id="CYKH01002205">
    <property type="protein sequence ID" value="CUG93894.1"/>
    <property type="molecule type" value="Genomic_DNA"/>
</dbReference>
<dbReference type="AlphaFoldDB" id="A0A0S4JQU8"/>
<protein>
    <submittedName>
        <fullName evidence="2">Uncharacterized protein</fullName>
    </submittedName>
</protein>